<dbReference type="EMBL" id="JANUBF010000021">
    <property type="protein sequence ID" value="MCS4037579.1"/>
    <property type="molecule type" value="Genomic_DNA"/>
</dbReference>
<dbReference type="SUPFAM" id="SSF81301">
    <property type="entry name" value="Nucleotidyltransferase"/>
    <property type="match status" value="1"/>
</dbReference>
<evidence type="ECO:0000313" key="3">
    <source>
        <dbReference type="Proteomes" id="UP001155040"/>
    </source>
</evidence>
<evidence type="ECO:0000313" key="2">
    <source>
        <dbReference type="EMBL" id="MCS4037579.1"/>
    </source>
</evidence>
<gene>
    <name evidence="2" type="ORF">GGQ01_002662</name>
</gene>
<reference evidence="2" key="1">
    <citation type="submission" date="2022-08" db="EMBL/GenBank/DDBJ databases">
        <title>Genomic Encyclopedia of Type Strains, Phase V (KMG-V): Genome sequencing to study the core and pangenomes of soil and plant-associated prokaryotes.</title>
        <authorList>
            <person name="Whitman W."/>
        </authorList>
    </citation>
    <scope>NUCLEOTIDE SEQUENCE</scope>
    <source>
        <strain evidence="2">SP3012</strain>
    </source>
</reference>
<dbReference type="PANTHER" id="PTHR43852:SF3">
    <property type="entry name" value="NUCLEOTIDYLTRANSFERASE"/>
    <property type="match status" value="1"/>
</dbReference>
<dbReference type="PANTHER" id="PTHR43852">
    <property type="entry name" value="NUCLEOTIDYLTRANSFERASE"/>
    <property type="match status" value="1"/>
</dbReference>
<dbReference type="InterPro" id="IPR052930">
    <property type="entry name" value="TA_antitoxin_MntA"/>
</dbReference>
<dbReference type="Proteomes" id="UP001155040">
    <property type="component" value="Unassembled WGS sequence"/>
</dbReference>
<protein>
    <recommendedName>
        <fullName evidence="1">Polymerase beta nucleotidyltransferase domain-containing protein</fullName>
    </recommendedName>
</protein>
<dbReference type="InterPro" id="IPR043519">
    <property type="entry name" value="NT_sf"/>
</dbReference>
<dbReference type="RefSeq" id="WP_259067947.1">
    <property type="nucleotide sequence ID" value="NZ_JANTZC010000006.1"/>
</dbReference>
<comment type="caution">
    <text evidence="2">The sequence shown here is derived from an EMBL/GenBank/DDBJ whole genome shotgun (WGS) entry which is preliminary data.</text>
</comment>
<dbReference type="Gene3D" id="3.30.460.10">
    <property type="entry name" value="Beta Polymerase, domain 2"/>
    <property type="match status" value="1"/>
</dbReference>
<dbReference type="Pfam" id="PF18765">
    <property type="entry name" value="Polbeta"/>
    <property type="match status" value="1"/>
</dbReference>
<evidence type="ECO:0000259" key="1">
    <source>
        <dbReference type="Pfam" id="PF18765"/>
    </source>
</evidence>
<name>A0A9X2UP25_9BACT</name>
<dbReference type="AlphaFoldDB" id="A0A9X2UP25"/>
<dbReference type="NCBIfam" id="NF047752">
    <property type="entry name" value="MntA_antitoxin"/>
    <property type="match status" value="1"/>
</dbReference>
<feature type="domain" description="Polymerase beta nucleotidyltransferase" evidence="1">
    <location>
        <begin position="10"/>
        <end position="100"/>
    </location>
</feature>
<proteinExistence type="predicted"/>
<dbReference type="InterPro" id="IPR041633">
    <property type="entry name" value="Polbeta"/>
</dbReference>
<dbReference type="CDD" id="cd05403">
    <property type="entry name" value="NT_KNTase_like"/>
    <property type="match status" value="1"/>
</dbReference>
<organism evidence="2 3">
    <name type="scientific">Salinibacter ruber</name>
    <dbReference type="NCBI Taxonomy" id="146919"/>
    <lineage>
        <taxon>Bacteria</taxon>
        <taxon>Pseudomonadati</taxon>
        <taxon>Rhodothermota</taxon>
        <taxon>Rhodothermia</taxon>
        <taxon>Rhodothermales</taxon>
        <taxon>Salinibacteraceae</taxon>
        <taxon>Salinibacter</taxon>
    </lineage>
</organism>
<accession>A0A9X2UP25</accession>
<sequence length="139" mass="15795">MLSEATEHRLRNVLADHPAVRAAYLFGSIAAGRERDRSDLDLGIVVDSDRWEPTDDKVPLITDCMEAAGRDWIDLVVLNGAPLVLQFEAVRPNAPLYGADGFDHGAFISKVVRMYWDFEPYLRRQRKAFKERLQEKAHG</sequence>